<sequence length="263" mass="30278">MTLFALINLVLTPDPPLRLLTQPRQEFNPTETTLKKVGELVQFVSRDKDQSVEKAPWQPSKEFKTNVQAWALGVFLSPCLPAYKGDIAVNRMTSVIKRERSVFELPPNNDKDFAKWGTITDVIEDMNMDIRRQFKAYFERSVQGPNTEHWTIYALTQKMCCIYTTKGTSMCKPSVPLCARAAFFRKCFMKNSQRDFWDSVDANLRSLREKLGGDETKISDYFHDTLKEDRRIHGVENIAESASLPRTANVWQQEIDEIVNNAD</sequence>
<name>K5W4K7_PHACS</name>
<dbReference type="EMBL" id="JH930469">
    <property type="protein sequence ID" value="EKM58808.1"/>
    <property type="molecule type" value="Genomic_DNA"/>
</dbReference>
<protein>
    <submittedName>
        <fullName evidence="1">Uncharacterized protein</fullName>
    </submittedName>
</protein>
<dbReference type="AlphaFoldDB" id="K5W4K7"/>
<dbReference type="InParanoid" id="K5W4K7"/>
<organism evidence="1 2">
    <name type="scientific">Phanerochaete carnosa (strain HHB-10118-sp)</name>
    <name type="common">White-rot fungus</name>
    <name type="synonym">Peniophora carnosa</name>
    <dbReference type="NCBI Taxonomy" id="650164"/>
    <lineage>
        <taxon>Eukaryota</taxon>
        <taxon>Fungi</taxon>
        <taxon>Dikarya</taxon>
        <taxon>Basidiomycota</taxon>
        <taxon>Agaricomycotina</taxon>
        <taxon>Agaricomycetes</taxon>
        <taxon>Polyporales</taxon>
        <taxon>Phanerochaetaceae</taxon>
        <taxon>Phanerochaete</taxon>
    </lineage>
</organism>
<dbReference type="RefSeq" id="XP_007391400.1">
    <property type="nucleotide sequence ID" value="XM_007391338.1"/>
</dbReference>
<dbReference type="HOGENOM" id="CLU_073389_1_0_1"/>
<accession>K5W4K7</accession>
<gene>
    <name evidence="1" type="ORF">PHACADRAFT_191142</name>
</gene>
<proteinExistence type="predicted"/>
<evidence type="ECO:0000313" key="1">
    <source>
        <dbReference type="EMBL" id="EKM58808.1"/>
    </source>
</evidence>
<dbReference type="KEGG" id="pco:PHACADRAFT_191142"/>
<dbReference type="Proteomes" id="UP000008370">
    <property type="component" value="Unassembled WGS sequence"/>
</dbReference>
<dbReference type="GeneID" id="18910739"/>
<keyword evidence="2" id="KW-1185">Reference proteome</keyword>
<dbReference type="OrthoDB" id="3056173at2759"/>
<evidence type="ECO:0000313" key="2">
    <source>
        <dbReference type="Proteomes" id="UP000008370"/>
    </source>
</evidence>
<reference evidence="1 2" key="1">
    <citation type="journal article" date="2012" name="BMC Genomics">
        <title>Comparative genomics of the white-rot fungi, Phanerochaete carnosa and P. chrysosporium, to elucidate the genetic basis of the distinct wood types they colonize.</title>
        <authorList>
            <person name="Suzuki H."/>
            <person name="MacDonald J."/>
            <person name="Syed K."/>
            <person name="Salamov A."/>
            <person name="Hori C."/>
            <person name="Aerts A."/>
            <person name="Henrissat B."/>
            <person name="Wiebenga A."/>
            <person name="vanKuyk P.A."/>
            <person name="Barry K."/>
            <person name="Lindquist E."/>
            <person name="LaButti K."/>
            <person name="Lapidus A."/>
            <person name="Lucas S."/>
            <person name="Coutinho P."/>
            <person name="Gong Y."/>
            <person name="Samejima M."/>
            <person name="Mahadevan R."/>
            <person name="Abou-Zaid M."/>
            <person name="de Vries R.P."/>
            <person name="Igarashi K."/>
            <person name="Yadav J.S."/>
            <person name="Grigoriev I.V."/>
            <person name="Master E.R."/>
        </authorList>
    </citation>
    <scope>NUCLEOTIDE SEQUENCE [LARGE SCALE GENOMIC DNA]</scope>
    <source>
        <strain evidence="1 2">HHB-10118-sp</strain>
    </source>
</reference>